<feature type="signal peptide" evidence="14">
    <location>
        <begin position="1"/>
        <end position="26"/>
    </location>
</feature>
<evidence type="ECO:0000256" key="2">
    <source>
        <dbReference type="ARBA" id="ARBA00022527"/>
    </source>
</evidence>
<keyword evidence="4" id="KW-0812">Transmembrane</keyword>
<keyword evidence="6 12" id="KW-0547">Nucleotide-binding</keyword>
<dbReference type="GO" id="GO:0004714">
    <property type="term" value="F:transmembrane receptor protein tyrosine kinase activity"/>
    <property type="evidence" value="ECO:0007669"/>
    <property type="project" value="InterPro"/>
</dbReference>
<dbReference type="GO" id="GO:0016020">
    <property type="term" value="C:membrane"/>
    <property type="evidence" value="ECO:0007669"/>
    <property type="project" value="UniProtKB-SubCell"/>
</dbReference>
<evidence type="ECO:0000256" key="3">
    <source>
        <dbReference type="ARBA" id="ARBA00022679"/>
    </source>
</evidence>
<dbReference type="InterPro" id="IPR017441">
    <property type="entry name" value="Protein_kinase_ATP_BS"/>
</dbReference>
<dbReference type="Gene3D" id="1.10.510.10">
    <property type="entry name" value="Transferase(Phosphotransferase) domain 1"/>
    <property type="match status" value="1"/>
</dbReference>
<evidence type="ECO:0000313" key="16">
    <source>
        <dbReference type="EMBL" id="KAK6925052.1"/>
    </source>
</evidence>
<reference evidence="16 17" key="1">
    <citation type="submission" date="2023-12" db="EMBL/GenBank/DDBJ databases">
        <title>A high-quality genome assembly for Dillenia turbinata (Dilleniales).</title>
        <authorList>
            <person name="Chanderbali A."/>
        </authorList>
    </citation>
    <scope>NUCLEOTIDE SEQUENCE [LARGE SCALE GENOMIC DNA]</scope>
    <source>
        <strain evidence="16">LSX21</strain>
        <tissue evidence="16">Leaf</tissue>
    </source>
</reference>
<protein>
    <submittedName>
        <fullName evidence="16">Malectin-like domain</fullName>
    </submittedName>
</protein>
<dbReference type="PROSITE" id="PS00107">
    <property type="entry name" value="PROTEIN_KINASE_ATP"/>
    <property type="match status" value="1"/>
</dbReference>
<dbReference type="PANTHER" id="PTHR34590:SF10">
    <property type="entry name" value="RECEPTOR-LIKE PROTEIN KINASE HERK 1"/>
    <property type="match status" value="1"/>
</dbReference>
<dbReference type="Pfam" id="PF12819">
    <property type="entry name" value="Malectin_like"/>
    <property type="match status" value="1"/>
</dbReference>
<feature type="non-terminal residue" evidence="16">
    <location>
        <position position="691"/>
    </location>
</feature>
<sequence>MSCNVSFPSLLFLSLFLLVFTSLANAKGHNFSSSSSSSMPSKFSYVPQDNLLLSCGSSQPVKLDDGRTFESDSQSSRFLSTEEDVQIVGSISTNLSSSSSLPSALPLYQSARIFTDKSTYTFYINDPGRHWLRLYFYPLPHPTYNLTDMTFTVTTDFVVLLHDFSLKDNTTFVFKEYLLNLKTGKFSLHFTPKKNSFAFINAIEVVSAPDALIPTNASALSPVGNFDDLSNSALEISYRLNVGGPLVTPANDTLSRTWQPDSQFMAFPQGAQNVSVEPEIIKYPDNNVSTLIAPRWIYASADEMVDSNVTDPNFNLTWEMSVDPNFSYFIRLHFCDMVSKSLNDLYFNVYINGLMGISALDLSTINNGVLAVAYFKDFVLDASLATNGSIMVQVGPSSNGISSFPNAILNGLEVLKLNNSVGSLNGTSTVDKRPQGWEEENRSSSWLLPLHSGHAYKLSSKSSLRRSSLFGSCKSKSSYSSFMSSALGFGRFFTFKELEEATKNWDEKAVIGMGGFGKVYIGVLEDGTKLAIKRGNPSSQQGINEFHTEIQMLSKLRHRHLVSLIGYCDDGNEMILVYEYMANGPLRDHLYGSNLSPLTWKRRLEICIEKCLAEYGVDRPSMGDVLWNLECALQLQEASSLSDNSDASSSFIALEKPSEKAPSLSSPVASSEDSLVSVGSPMFSQIGNFQG</sequence>
<evidence type="ECO:0000313" key="17">
    <source>
        <dbReference type="Proteomes" id="UP001370490"/>
    </source>
</evidence>
<keyword evidence="9" id="KW-1133">Transmembrane helix</keyword>
<dbReference type="InterPro" id="IPR024788">
    <property type="entry name" value="Malectin-like_Carb-bd_dom"/>
</dbReference>
<organism evidence="16 17">
    <name type="scientific">Dillenia turbinata</name>
    <dbReference type="NCBI Taxonomy" id="194707"/>
    <lineage>
        <taxon>Eukaryota</taxon>
        <taxon>Viridiplantae</taxon>
        <taxon>Streptophyta</taxon>
        <taxon>Embryophyta</taxon>
        <taxon>Tracheophyta</taxon>
        <taxon>Spermatophyta</taxon>
        <taxon>Magnoliopsida</taxon>
        <taxon>eudicotyledons</taxon>
        <taxon>Gunneridae</taxon>
        <taxon>Pentapetalae</taxon>
        <taxon>Dilleniales</taxon>
        <taxon>Dilleniaceae</taxon>
        <taxon>Dillenia</taxon>
    </lineage>
</organism>
<accession>A0AAN8Z502</accession>
<evidence type="ECO:0000256" key="10">
    <source>
        <dbReference type="ARBA" id="ARBA00023136"/>
    </source>
</evidence>
<keyword evidence="11" id="KW-0325">Glycoprotein</keyword>
<keyword evidence="5 14" id="KW-0732">Signal</keyword>
<keyword evidence="8 12" id="KW-0067">ATP-binding</keyword>
<feature type="domain" description="Protein kinase" evidence="15">
    <location>
        <begin position="505"/>
        <end position="691"/>
    </location>
</feature>
<evidence type="ECO:0000259" key="15">
    <source>
        <dbReference type="PROSITE" id="PS50011"/>
    </source>
</evidence>
<feature type="compositionally biased region" description="Polar residues" evidence="13">
    <location>
        <begin position="663"/>
        <end position="674"/>
    </location>
</feature>
<evidence type="ECO:0000256" key="5">
    <source>
        <dbReference type="ARBA" id="ARBA00022729"/>
    </source>
</evidence>
<evidence type="ECO:0000256" key="1">
    <source>
        <dbReference type="ARBA" id="ARBA00004479"/>
    </source>
</evidence>
<evidence type="ECO:0000256" key="11">
    <source>
        <dbReference type="ARBA" id="ARBA00023180"/>
    </source>
</evidence>
<dbReference type="InterPro" id="IPR000719">
    <property type="entry name" value="Prot_kinase_dom"/>
</dbReference>
<dbReference type="PROSITE" id="PS50011">
    <property type="entry name" value="PROTEIN_KINASE_DOM"/>
    <property type="match status" value="1"/>
</dbReference>
<evidence type="ECO:0000256" key="12">
    <source>
        <dbReference type="PROSITE-ProRule" id="PRU10141"/>
    </source>
</evidence>
<dbReference type="Proteomes" id="UP001370490">
    <property type="component" value="Unassembled WGS sequence"/>
</dbReference>
<feature type="binding site" evidence="12">
    <location>
        <position position="533"/>
    </location>
    <ligand>
        <name>ATP</name>
        <dbReference type="ChEBI" id="CHEBI:30616"/>
    </ligand>
</feature>
<dbReference type="InterPro" id="IPR045272">
    <property type="entry name" value="ANXUR1/2-like"/>
</dbReference>
<dbReference type="FunFam" id="2.60.120.430:FF:000001">
    <property type="entry name" value="Receptor-like protein kinase FERONIA"/>
    <property type="match status" value="1"/>
</dbReference>
<name>A0AAN8Z502_9MAGN</name>
<dbReference type="GO" id="GO:0004674">
    <property type="term" value="F:protein serine/threonine kinase activity"/>
    <property type="evidence" value="ECO:0007669"/>
    <property type="project" value="UniProtKB-KW"/>
</dbReference>
<dbReference type="EMBL" id="JBAMMX010000016">
    <property type="protein sequence ID" value="KAK6925052.1"/>
    <property type="molecule type" value="Genomic_DNA"/>
</dbReference>
<dbReference type="PANTHER" id="PTHR34590">
    <property type="entry name" value="OS03G0124300 PROTEIN-RELATED"/>
    <property type="match status" value="1"/>
</dbReference>
<dbReference type="AlphaFoldDB" id="A0AAN8Z502"/>
<comment type="subcellular location">
    <subcellularLocation>
        <location evidence="1">Membrane</location>
        <topology evidence="1">Single-pass type I membrane protein</topology>
    </subcellularLocation>
</comment>
<evidence type="ECO:0000256" key="8">
    <source>
        <dbReference type="ARBA" id="ARBA00022840"/>
    </source>
</evidence>
<keyword evidence="17" id="KW-1185">Reference proteome</keyword>
<evidence type="ECO:0000256" key="13">
    <source>
        <dbReference type="SAM" id="MobiDB-lite"/>
    </source>
</evidence>
<keyword evidence="7" id="KW-0418">Kinase</keyword>
<evidence type="ECO:0000256" key="4">
    <source>
        <dbReference type="ARBA" id="ARBA00022692"/>
    </source>
</evidence>
<dbReference type="Pfam" id="PF07714">
    <property type="entry name" value="PK_Tyr_Ser-Thr"/>
    <property type="match status" value="1"/>
</dbReference>
<evidence type="ECO:0000256" key="6">
    <source>
        <dbReference type="ARBA" id="ARBA00022741"/>
    </source>
</evidence>
<feature type="region of interest" description="Disordered" evidence="13">
    <location>
        <begin position="657"/>
        <end position="676"/>
    </location>
</feature>
<keyword evidence="10" id="KW-0472">Membrane</keyword>
<dbReference type="GO" id="GO:0005524">
    <property type="term" value="F:ATP binding"/>
    <property type="evidence" value="ECO:0007669"/>
    <property type="project" value="UniProtKB-UniRule"/>
</dbReference>
<evidence type="ECO:0000256" key="14">
    <source>
        <dbReference type="SAM" id="SignalP"/>
    </source>
</evidence>
<dbReference type="FunFam" id="3.30.200.20:FF:000039">
    <property type="entry name" value="receptor-like protein kinase FERONIA"/>
    <property type="match status" value="1"/>
</dbReference>
<comment type="caution">
    <text evidence="16">The sequence shown here is derived from an EMBL/GenBank/DDBJ whole genome shotgun (WGS) entry which is preliminary data.</text>
</comment>
<keyword evidence="2" id="KW-0723">Serine/threonine-protein kinase</keyword>
<evidence type="ECO:0000256" key="7">
    <source>
        <dbReference type="ARBA" id="ARBA00022777"/>
    </source>
</evidence>
<dbReference type="SUPFAM" id="SSF56112">
    <property type="entry name" value="Protein kinase-like (PK-like)"/>
    <property type="match status" value="1"/>
</dbReference>
<proteinExistence type="predicted"/>
<dbReference type="InterPro" id="IPR011009">
    <property type="entry name" value="Kinase-like_dom_sf"/>
</dbReference>
<dbReference type="FunFam" id="2.60.120.430:FF:000005">
    <property type="entry name" value="Putative receptor-like protein kinase"/>
    <property type="match status" value="1"/>
</dbReference>
<dbReference type="Gene3D" id="2.60.120.430">
    <property type="entry name" value="Galactose-binding lectin"/>
    <property type="match status" value="2"/>
</dbReference>
<gene>
    <name evidence="16" type="ORF">RJ641_009378</name>
</gene>
<evidence type="ECO:0000256" key="9">
    <source>
        <dbReference type="ARBA" id="ARBA00022989"/>
    </source>
</evidence>
<keyword evidence="3" id="KW-0808">Transferase</keyword>
<dbReference type="InterPro" id="IPR001245">
    <property type="entry name" value="Ser-Thr/Tyr_kinase_cat_dom"/>
</dbReference>
<feature type="chain" id="PRO_5042822667" evidence="14">
    <location>
        <begin position="27"/>
        <end position="691"/>
    </location>
</feature>